<dbReference type="CDD" id="cd01185">
    <property type="entry name" value="INTN1_C_like"/>
    <property type="match status" value="1"/>
</dbReference>
<dbReference type="InterPro" id="IPR050090">
    <property type="entry name" value="Tyrosine_recombinase_XerCD"/>
</dbReference>
<dbReference type="InterPro" id="IPR035386">
    <property type="entry name" value="Arm-DNA-bind_5"/>
</dbReference>
<dbReference type="Gene3D" id="1.10.150.130">
    <property type="match status" value="1"/>
</dbReference>
<dbReference type="InterPro" id="IPR011010">
    <property type="entry name" value="DNA_brk_join_enz"/>
</dbReference>
<keyword evidence="6" id="KW-1185">Reference proteome</keyword>
<dbReference type="OrthoDB" id="892893at2"/>
<dbReference type="PANTHER" id="PTHR30349">
    <property type="entry name" value="PHAGE INTEGRASE-RELATED"/>
    <property type="match status" value="1"/>
</dbReference>
<organism evidence="5 6">
    <name type="scientific">Pedobacter hartonius</name>
    <dbReference type="NCBI Taxonomy" id="425514"/>
    <lineage>
        <taxon>Bacteria</taxon>
        <taxon>Pseudomonadati</taxon>
        <taxon>Bacteroidota</taxon>
        <taxon>Sphingobacteriia</taxon>
        <taxon>Sphingobacteriales</taxon>
        <taxon>Sphingobacteriaceae</taxon>
        <taxon>Pedobacter</taxon>
    </lineage>
</organism>
<sequence length="405" mass="45943">MKNTFSLLFYLKKPKNYVAGAMPIYMRITVDGVPKELSIGKQCEPERWNPQINRVDGKKEDARTINAYLKIVEDKVDQAHTDLFKADKEITAVSLKNKFLGVEEEAHTLLTAFQDHNDKMEALIGKDFTEGTLSKYNTTLMHTTSFIQHKFKVPDLLVEKVDNYFITEFDFYLRSKCRCANNAAVKHLKNLGKVIRICLANRWMTYDPFCGHKNKITKVQQVILTPTDIQTIYNKEFAIERLRIVRDAFIFCCYTGLSFIDLVELKKSEVVTGVDGSLWIIKKRHKSGIPCNVPLLPIALEIIERYADHPLCADTDRVLPMNSNQKMNAYLKEIADLSGVDMNLTFKVARVAFATTITMGNGVPIESVSKMLGHASIKTTQIYAKIMDNKVGEDMGVLKNKNVAA</sequence>
<comment type="similarity">
    <text evidence="1">Belongs to the 'phage' integrase family.</text>
</comment>
<dbReference type="Gene3D" id="1.10.443.10">
    <property type="entry name" value="Intergrase catalytic core"/>
    <property type="match status" value="1"/>
</dbReference>
<dbReference type="SUPFAM" id="SSF56349">
    <property type="entry name" value="DNA breaking-rejoining enzymes"/>
    <property type="match status" value="1"/>
</dbReference>
<dbReference type="GO" id="GO:0003677">
    <property type="term" value="F:DNA binding"/>
    <property type="evidence" value="ECO:0007669"/>
    <property type="project" value="UniProtKB-KW"/>
</dbReference>
<gene>
    <name evidence="5" type="ORF">SAMN05443550_11926</name>
</gene>
<dbReference type="PANTHER" id="PTHR30349:SF64">
    <property type="entry name" value="PROPHAGE INTEGRASE INTD-RELATED"/>
    <property type="match status" value="1"/>
</dbReference>
<dbReference type="AlphaFoldDB" id="A0A1H4HHR3"/>
<dbReference type="Proteomes" id="UP000198850">
    <property type="component" value="Unassembled WGS sequence"/>
</dbReference>
<dbReference type="STRING" id="425514.SAMN05443550_11926"/>
<dbReference type="Pfam" id="PF17293">
    <property type="entry name" value="Arm-DNA-bind_5"/>
    <property type="match status" value="1"/>
</dbReference>
<evidence type="ECO:0000313" key="6">
    <source>
        <dbReference type="Proteomes" id="UP000198850"/>
    </source>
</evidence>
<keyword evidence="2" id="KW-0238">DNA-binding</keyword>
<evidence type="ECO:0000256" key="2">
    <source>
        <dbReference type="ARBA" id="ARBA00023125"/>
    </source>
</evidence>
<dbReference type="Pfam" id="PF13102">
    <property type="entry name" value="Phage_int_SAM_5"/>
    <property type="match status" value="1"/>
</dbReference>
<name>A0A1H4HHR3_9SPHI</name>
<evidence type="ECO:0000256" key="3">
    <source>
        <dbReference type="ARBA" id="ARBA00023172"/>
    </source>
</evidence>
<dbReference type="InterPro" id="IPR025269">
    <property type="entry name" value="SAM-like_dom"/>
</dbReference>
<dbReference type="InterPro" id="IPR002104">
    <property type="entry name" value="Integrase_catalytic"/>
</dbReference>
<dbReference type="EMBL" id="FNRA01000019">
    <property type="protein sequence ID" value="SEB21354.1"/>
    <property type="molecule type" value="Genomic_DNA"/>
</dbReference>
<accession>A0A1H4HHR3</accession>
<dbReference type="RefSeq" id="WP_090560048.1">
    <property type="nucleotide sequence ID" value="NZ_FNRA01000019.1"/>
</dbReference>
<reference evidence="5 6" key="1">
    <citation type="submission" date="2016-10" db="EMBL/GenBank/DDBJ databases">
        <authorList>
            <person name="de Groot N.N."/>
        </authorList>
    </citation>
    <scope>NUCLEOTIDE SEQUENCE [LARGE SCALE GENOMIC DNA]</scope>
    <source>
        <strain evidence="5 6">DSM 19033</strain>
    </source>
</reference>
<dbReference type="GO" id="GO:0015074">
    <property type="term" value="P:DNA integration"/>
    <property type="evidence" value="ECO:0007669"/>
    <property type="project" value="InterPro"/>
</dbReference>
<dbReference type="InterPro" id="IPR013762">
    <property type="entry name" value="Integrase-like_cat_sf"/>
</dbReference>
<feature type="domain" description="Tyr recombinase" evidence="4">
    <location>
        <begin position="219"/>
        <end position="396"/>
    </location>
</feature>
<dbReference type="Pfam" id="PF00589">
    <property type="entry name" value="Phage_integrase"/>
    <property type="match status" value="1"/>
</dbReference>
<dbReference type="InterPro" id="IPR010998">
    <property type="entry name" value="Integrase_recombinase_N"/>
</dbReference>
<evidence type="ECO:0000259" key="4">
    <source>
        <dbReference type="PROSITE" id="PS51898"/>
    </source>
</evidence>
<evidence type="ECO:0000313" key="5">
    <source>
        <dbReference type="EMBL" id="SEB21354.1"/>
    </source>
</evidence>
<evidence type="ECO:0000256" key="1">
    <source>
        <dbReference type="ARBA" id="ARBA00008857"/>
    </source>
</evidence>
<keyword evidence="3" id="KW-0233">DNA recombination</keyword>
<protein>
    <submittedName>
        <fullName evidence="5">Site-specific recombinase XerD</fullName>
    </submittedName>
</protein>
<dbReference type="PROSITE" id="PS51898">
    <property type="entry name" value="TYR_RECOMBINASE"/>
    <property type="match status" value="1"/>
</dbReference>
<proteinExistence type="inferred from homology"/>
<dbReference type="GO" id="GO:0006310">
    <property type="term" value="P:DNA recombination"/>
    <property type="evidence" value="ECO:0007669"/>
    <property type="project" value="UniProtKB-KW"/>
</dbReference>